<dbReference type="SUPFAM" id="SSF56784">
    <property type="entry name" value="HAD-like"/>
    <property type="match status" value="1"/>
</dbReference>
<keyword evidence="2" id="KW-1185">Reference proteome</keyword>
<gene>
    <name evidence="1" type="ordered locus">Daes_1979</name>
</gene>
<reference evidence="2" key="1">
    <citation type="submission" date="2010-12" db="EMBL/GenBank/DDBJ databases">
        <title>Complete sequence of Desulfovibrio aespoeensis Aspo-2.</title>
        <authorList>
            <consortium name="US DOE Joint Genome Institute"/>
            <person name="Lucas S."/>
            <person name="Copeland A."/>
            <person name="Lapidus A."/>
            <person name="Cheng J.-F."/>
            <person name="Goodwin L."/>
            <person name="Pitluck S."/>
            <person name="Chertkov O."/>
            <person name="Misra M."/>
            <person name="Detter J.C."/>
            <person name="Han C."/>
            <person name="Tapia R."/>
            <person name="Land M."/>
            <person name="Hauser L."/>
            <person name="Kyrpides N."/>
            <person name="Ivanova N."/>
            <person name="Ovchinnikova G."/>
            <person name="Pedersen K."/>
            <person name="Jagevall S."/>
            <person name="Hazen T."/>
            <person name="Woyke T."/>
        </authorList>
    </citation>
    <scope>NUCLEOTIDE SEQUENCE [LARGE SCALE GENOMIC DNA]</scope>
    <source>
        <strain evidence="2">ATCC 700646 / DSM 10631 / Aspo-2</strain>
    </source>
</reference>
<dbReference type="InterPro" id="IPR036412">
    <property type="entry name" value="HAD-like_sf"/>
</dbReference>
<dbReference type="EMBL" id="CP002431">
    <property type="protein sequence ID" value="ADU62988.1"/>
    <property type="molecule type" value="Genomic_DNA"/>
</dbReference>
<evidence type="ECO:0000313" key="2">
    <source>
        <dbReference type="Proteomes" id="UP000002191"/>
    </source>
</evidence>
<accession>E6VR08</accession>
<dbReference type="OrthoDB" id="573782at2"/>
<proteinExistence type="predicted"/>
<evidence type="ECO:0000313" key="1">
    <source>
        <dbReference type="EMBL" id="ADU62988.1"/>
    </source>
</evidence>
<protein>
    <recommendedName>
        <fullName evidence="3">Haloacid dehalogenase domain protein hydrolase</fullName>
    </recommendedName>
</protein>
<dbReference type="Gene3D" id="3.40.50.1000">
    <property type="entry name" value="HAD superfamily/HAD-like"/>
    <property type="match status" value="1"/>
</dbReference>
<organism evidence="1 2">
    <name type="scientific">Pseudodesulfovibrio aespoeensis (strain ATCC 700646 / DSM 10631 / Aspo-2)</name>
    <name type="common">Desulfovibrio aespoeensis</name>
    <dbReference type="NCBI Taxonomy" id="643562"/>
    <lineage>
        <taxon>Bacteria</taxon>
        <taxon>Pseudomonadati</taxon>
        <taxon>Thermodesulfobacteriota</taxon>
        <taxon>Desulfovibrionia</taxon>
        <taxon>Desulfovibrionales</taxon>
        <taxon>Desulfovibrionaceae</taxon>
    </lineage>
</organism>
<sequence>MLIGIDFDNTLIHYGLVFRELAVERGLVPPSIPADKEAVRAHVWERFDDLEWQKLQAAVYGPGIGRGVFMEGAPEFLRLCRSRGIDLCIVSHKSEHAAIDPGGVNLRKAALGWMEEQGFFVPVHDGGFGFARSDVFFEARRAEKVARINRLGCAVFVDDLREVLDHPDLNGSVRRILYRECLDATHDYALAGPWPSISEYLFVGGRE</sequence>
<name>E6VR08_PSEA9</name>
<evidence type="ECO:0008006" key="3">
    <source>
        <dbReference type="Google" id="ProtNLM"/>
    </source>
</evidence>
<reference evidence="1 2" key="2">
    <citation type="journal article" date="2014" name="Genome Announc.">
        <title>Complete Genome Sequence of the Subsurface, Mesophilic Sulfate-Reducing Bacterium Desulfovibrio aespoeensis Aspo-2.</title>
        <authorList>
            <person name="Pedersen K."/>
            <person name="Bengtsson A."/>
            <person name="Edlund J."/>
            <person name="Rabe L."/>
            <person name="Hazen T."/>
            <person name="Chakraborty R."/>
            <person name="Goodwin L."/>
            <person name="Shapiro N."/>
        </authorList>
    </citation>
    <scope>NUCLEOTIDE SEQUENCE [LARGE SCALE GENOMIC DNA]</scope>
    <source>
        <strain evidence="2">ATCC 700646 / DSM 10631 / Aspo-2</strain>
    </source>
</reference>
<dbReference type="KEGG" id="das:Daes_1979"/>
<dbReference type="eggNOG" id="COG0546">
    <property type="taxonomic scope" value="Bacteria"/>
</dbReference>
<dbReference type="AlphaFoldDB" id="E6VR08"/>
<dbReference type="HOGENOM" id="CLU_1335399_0_0_7"/>
<dbReference type="RefSeq" id="WP_013514901.1">
    <property type="nucleotide sequence ID" value="NC_014844.1"/>
</dbReference>
<dbReference type="STRING" id="643562.Daes_1979"/>
<dbReference type="Proteomes" id="UP000002191">
    <property type="component" value="Chromosome"/>
</dbReference>
<dbReference type="InterPro" id="IPR023214">
    <property type="entry name" value="HAD_sf"/>
</dbReference>